<proteinExistence type="predicted"/>
<gene>
    <name evidence="3" type="ORF">CVT24_012182</name>
</gene>
<reference evidence="3 4" key="1">
    <citation type="journal article" date="2018" name="Evol. Lett.">
        <title>Horizontal gene cluster transfer increased hallucinogenic mushroom diversity.</title>
        <authorList>
            <person name="Reynolds H.T."/>
            <person name="Vijayakumar V."/>
            <person name="Gluck-Thaler E."/>
            <person name="Korotkin H.B."/>
            <person name="Matheny P.B."/>
            <person name="Slot J.C."/>
        </authorList>
    </citation>
    <scope>NUCLEOTIDE SEQUENCE [LARGE SCALE GENOMIC DNA]</scope>
    <source>
        <strain evidence="3 4">2629</strain>
    </source>
</reference>
<name>A0A409YJ26_9AGAR</name>
<protein>
    <recommendedName>
        <fullName evidence="2">DUF6589 domain-containing protein</fullName>
    </recommendedName>
</protein>
<feature type="compositionally biased region" description="Low complexity" evidence="1">
    <location>
        <begin position="670"/>
        <end position="687"/>
    </location>
</feature>
<dbReference type="InterPro" id="IPR046496">
    <property type="entry name" value="DUF6589"/>
</dbReference>
<feature type="compositionally biased region" description="Acidic residues" evidence="1">
    <location>
        <begin position="696"/>
        <end position="706"/>
    </location>
</feature>
<dbReference type="Pfam" id="PF20231">
    <property type="entry name" value="DUF6589"/>
    <property type="match status" value="1"/>
</dbReference>
<evidence type="ECO:0000259" key="2">
    <source>
        <dbReference type="Pfam" id="PF20231"/>
    </source>
</evidence>
<feature type="region of interest" description="Disordered" evidence="1">
    <location>
        <begin position="657"/>
        <end position="706"/>
    </location>
</feature>
<feature type="region of interest" description="Disordered" evidence="1">
    <location>
        <begin position="718"/>
        <end position="737"/>
    </location>
</feature>
<dbReference type="EMBL" id="NHTK01001121">
    <property type="protein sequence ID" value="PPR02988.1"/>
    <property type="molecule type" value="Genomic_DNA"/>
</dbReference>
<feature type="domain" description="DUF6589" evidence="2">
    <location>
        <begin position="170"/>
        <end position="582"/>
    </location>
</feature>
<organism evidence="3 4">
    <name type="scientific">Panaeolus cyanescens</name>
    <dbReference type="NCBI Taxonomy" id="181874"/>
    <lineage>
        <taxon>Eukaryota</taxon>
        <taxon>Fungi</taxon>
        <taxon>Dikarya</taxon>
        <taxon>Basidiomycota</taxon>
        <taxon>Agaricomycotina</taxon>
        <taxon>Agaricomycetes</taxon>
        <taxon>Agaricomycetidae</taxon>
        <taxon>Agaricales</taxon>
        <taxon>Agaricineae</taxon>
        <taxon>Galeropsidaceae</taxon>
        <taxon>Panaeolus</taxon>
    </lineage>
</organism>
<evidence type="ECO:0000313" key="4">
    <source>
        <dbReference type="Proteomes" id="UP000284842"/>
    </source>
</evidence>
<dbReference type="OrthoDB" id="2496395at2759"/>
<evidence type="ECO:0000313" key="3">
    <source>
        <dbReference type="EMBL" id="PPR02988.1"/>
    </source>
</evidence>
<evidence type="ECO:0000256" key="1">
    <source>
        <dbReference type="SAM" id="MobiDB-lite"/>
    </source>
</evidence>
<dbReference type="STRING" id="181874.A0A409YJ26"/>
<comment type="caution">
    <text evidence="3">The sequence shown here is derived from an EMBL/GenBank/DDBJ whole genome shotgun (WGS) entry which is preliminary data.</text>
</comment>
<sequence>LHQDIRKSTGQVRYRISEARSQSKQLVVVSALVSCLSEHSRQNNIFKRIYGLYLYACGAQRQVVTILNHVGIAESYAGLTAKATNKTLEQKRKSGTLTQLSESMRKEARILGATAVFGQVYDNINFAEKVAEQTIGKTTTIENGTCATIWPLHNASLEDMKLKDFAKSFDAARPLKLEDIDHTTEEARLFKQCLQHCILRIIVTHGGEGFKKFESKLRETLPTTPQQISLHKTPLHPLPAMKIDESTIVGNAEVDEAIVEELQLKNNPTFMEHVRIIAGDQLSIDRLRSISRLRAGHVGGYAGFGWGVWMPGLFHGKMADMHGFFVTHWGKPQCGTRNPGSLNYHNTLLRHLPITVTSLPNFRTCRDLVFVSLYARVLHCLLQVSGYPSLSVYVKRVDSWDTLERHAQDILSKYANPSLCHELRQNRIDDEASGDMVFENAVLFLRDALISREFTDSIKSGDSGRVLLVLKLWAYAFRGSGRTKYAHEMLMLIHNIKNVWPPKITEIVLNNWLLNPTGKANSFVEVDLVQEHMNFWIKTFYKAHGTNSSWEWLAVISPCVDALRRLASTMKKVIGTDIGTRHAPPDLTRDIKVLMKSLDDHRVYSVVAGRRLDDDDPPVVDIISEGMAKTWGESVIADFNRGFVKLQERRRMRPVVGAANTSNSPHLTHPQHSPPSSNHSSPAPSLSRQSESLADPFEDDVGDAACGEDEDDLLRLHESSETEENEEETLTLSSLDDVALDMDNVEEVVDDMDNEDDLDDDETGLYSLSLDHLVSI</sequence>
<dbReference type="InParanoid" id="A0A409YJ26"/>
<dbReference type="AlphaFoldDB" id="A0A409YJ26"/>
<dbReference type="Proteomes" id="UP000284842">
    <property type="component" value="Unassembled WGS sequence"/>
</dbReference>
<feature type="non-terminal residue" evidence="3">
    <location>
        <position position="1"/>
    </location>
</feature>
<keyword evidence="4" id="KW-1185">Reference proteome</keyword>
<accession>A0A409YJ26</accession>